<name>A0A3M7RW58_BRAPC</name>
<protein>
    <submittedName>
        <fullName evidence="1">Uncharacterized protein</fullName>
    </submittedName>
</protein>
<evidence type="ECO:0000313" key="2">
    <source>
        <dbReference type="Proteomes" id="UP000276133"/>
    </source>
</evidence>
<organism evidence="1 2">
    <name type="scientific">Brachionus plicatilis</name>
    <name type="common">Marine rotifer</name>
    <name type="synonym">Brachionus muelleri</name>
    <dbReference type="NCBI Taxonomy" id="10195"/>
    <lineage>
        <taxon>Eukaryota</taxon>
        <taxon>Metazoa</taxon>
        <taxon>Spiralia</taxon>
        <taxon>Gnathifera</taxon>
        <taxon>Rotifera</taxon>
        <taxon>Eurotatoria</taxon>
        <taxon>Monogononta</taxon>
        <taxon>Pseudotrocha</taxon>
        <taxon>Ploima</taxon>
        <taxon>Brachionidae</taxon>
        <taxon>Brachionus</taxon>
    </lineage>
</organism>
<accession>A0A3M7RW58</accession>
<proteinExistence type="predicted"/>
<dbReference type="EMBL" id="REGN01002523">
    <property type="protein sequence ID" value="RNA27598.1"/>
    <property type="molecule type" value="Genomic_DNA"/>
</dbReference>
<dbReference type="AlphaFoldDB" id="A0A3M7RW58"/>
<gene>
    <name evidence="1" type="ORF">BpHYR1_023856</name>
</gene>
<sequence length="63" mass="7815">MLSKKISKRFMRNNLLYLDMSFKIYISEYLQKIQNLRYLEFSIFYENYAFIAFKQLLPCPKFL</sequence>
<reference evidence="1 2" key="1">
    <citation type="journal article" date="2018" name="Sci. Rep.">
        <title>Genomic signatures of local adaptation to the degree of environmental predictability in rotifers.</title>
        <authorList>
            <person name="Franch-Gras L."/>
            <person name="Hahn C."/>
            <person name="Garcia-Roger E.M."/>
            <person name="Carmona M.J."/>
            <person name="Serra M."/>
            <person name="Gomez A."/>
        </authorList>
    </citation>
    <scope>NUCLEOTIDE SEQUENCE [LARGE SCALE GENOMIC DNA]</scope>
    <source>
        <strain evidence="1">HYR1</strain>
    </source>
</reference>
<dbReference type="Proteomes" id="UP000276133">
    <property type="component" value="Unassembled WGS sequence"/>
</dbReference>
<keyword evidence="2" id="KW-1185">Reference proteome</keyword>
<evidence type="ECO:0000313" key="1">
    <source>
        <dbReference type="EMBL" id="RNA27598.1"/>
    </source>
</evidence>
<comment type="caution">
    <text evidence="1">The sequence shown here is derived from an EMBL/GenBank/DDBJ whole genome shotgun (WGS) entry which is preliminary data.</text>
</comment>